<comment type="subcellular location">
    <subcellularLocation>
        <location evidence="1">Cell membrane</location>
        <topology evidence="1">Multi-pass membrane protein</topology>
    </subcellularLocation>
</comment>
<evidence type="ECO:0000256" key="5">
    <source>
        <dbReference type="ARBA" id="ARBA00023136"/>
    </source>
</evidence>
<keyword evidence="8" id="KW-1185">Reference proteome</keyword>
<feature type="transmembrane region" description="Helical" evidence="6">
    <location>
        <begin position="148"/>
        <end position="168"/>
    </location>
</feature>
<organism evidence="7 8">
    <name type="scientific">Vibrio algivorus</name>
    <dbReference type="NCBI Taxonomy" id="1667024"/>
    <lineage>
        <taxon>Bacteria</taxon>
        <taxon>Pseudomonadati</taxon>
        <taxon>Pseudomonadota</taxon>
        <taxon>Gammaproteobacteria</taxon>
        <taxon>Vibrionales</taxon>
        <taxon>Vibrionaceae</taxon>
        <taxon>Vibrio</taxon>
    </lineage>
</organism>
<evidence type="ECO:0000256" key="4">
    <source>
        <dbReference type="ARBA" id="ARBA00022989"/>
    </source>
</evidence>
<comment type="caution">
    <text evidence="7">The sequence shown here is derived from an EMBL/GenBank/DDBJ whole genome shotgun (WGS) entry which is preliminary data.</text>
</comment>
<evidence type="ECO:0000256" key="2">
    <source>
        <dbReference type="ARBA" id="ARBA00022475"/>
    </source>
</evidence>
<keyword evidence="5 6" id="KW-0472">Membrane</keyword>
<dbReference type="InterPro" id="IPR001123">
    <property type="entry name" value="LeuE-type"/>
</dbReference>
<evidence type="ECO:0000256" key="6">
    <source>
        <dbReference type="SAM" id="Phobius"/>
    </source>
</evidence>
<feature type="transmembrane region" description="Helical" evidence="6">
    <location>
        <begin position="109"/>
        <end position="128"/>
    </location>
</feature>
<protein>
    <submittedName>
        <fullName evidence="7">Arginine exporter protein ArgO</fullName>
    </submittedName>
</protein>
<feature type="transmembrane region" description="Helical" evidence="6">
    <location>
        <begin position="180"/>
        <end position="200"/>
    </location>
</feature>
<keyword evidence="3 6" id="KW-0812">Transmembrane</keyword>
<name>A0ABQ6EPM3_9VIBR</name>
<dbReference type="PANTHER" id="PTHR30086">
    <property type="entry name" value="ARGININE EXPORTER PROTEIN ARGO"/>
    <property type="match status" value="1"/>
</dbReference>
<dbReference type="RefSeq" id="WP_089125025.1">
    <property type="nucleotide sequence ID" value="NZ_BSPV01000005.1"/>
</dbReference>
<sequence>MLSVALKGAFVSGSLIVAIGSQNAFLLKSGLKNNYVMLVATLCFMGDVLLISTGVLGVGALLQQAPVMTEMLTLCGIVFLCWYGFLSAKSAWCGQSHLDIDNSEVSRNWIKVALMTLAMTFLNPHVYIDTILVLGGITSSLNFEEKRWFLVGALTASAVWFYGVAYVAKKLIPFFANPKTWQILDSVIAVIMFSIAAGLVKTLLVSSS</sequence>
<reference evidence="8" key="1">
    <citation type="journal article" date="2019" name="Int. J. Syst. Evol. Microbiol.">
        <title>The Global Catalogue of Microorganisms (GCM) 10K type strain sequencing project: providing services to taxonomists for standard genome sequencing and annotation.</title>
        <authorList>
            <consortium name="The Broad Institute Genomics Platform"/>
            <consortium name="The Broad Institute Genome Sequencing Center for Infectious Disease"/>
            <person name="Wu L."/>
            <person name="Ma J."/>
        </authorList>
    </citation>
    <scope>NUCLEOTIDE SEQUENCE [LARGE SCALE GENOMIC DNA]</scope>
    <source>
        <strain evidence="8">NBRC 111146</strain>
    </source>
</reference>
<feature type="transmembrane region" description="Helical" evidence="6">
    <location>
        <begin position="6"/>
        <end position="26"/>
    </location>
</feature>
<gene>
    <name evidence="7" type="primary">argO</name>
    <name evidence="7" type="ORF">GCM10007931_16560</name>
</gene>
<dbReference type="EMBL" id="BSPV01000005">
    <property type="protein sequence ID" value="GLT14681.1"/>
    <property type="molecule type" value="Genomic_DNA"/>
</dbReference>
<keyword evidence="4 6" id="KW-1133">Transmembrane helix</keyword>
<proteinExistence type="predicted"/>
<accession>A0ABQ6EPM3</accession>
<keyword evidence="2" id="KW-1003">Cell membrane</keyword>
<feature type="transmembrane region" description="Helical" evidence="6">
    <location>
        <begin position="38"/>
        <end position="62"/>
    </location>
</feature>
<dbReference type="Proteomes" id="UP001157156">
    <property type="component" value="Unassembled WGS sequence"/>
</dbReference>
<dbReference type="Pfam" id="PF01810">
    <property type="entry name" value="LysE"/>
    <property type="match status" value="1"/>
</dbReference>
<evidence type="ECO:0000313" key="8">
    <source>
        <dbReference type="Proteomes" id="UP001157156"/>
    </source>
</evidence>
<evidence type="ECO:0000256" key="1">
    <source>
        <dbReference type="ARBA" id="ARBA00004651"/>
    </source>
</evidence>
<dbReference type="PANTHER" id="PTHR30086:SF20">
    <property type="entry name" value="ARGININE EXPORTER PROTEIN ARGO-RELATED"/>
    <property type="match status" value="1"/>
</dbReference>
<evidence type="ECO:0000313" key="7">
    <source>
        <dbReference type="EMBL" id="GLT14681.1"/>
    </source>
</evidence>
<evidence type="ECO:0000256" key="3">
    <source>
        <dbReference type="ARBA" id="ARBA00022692"/>
    </source>
</evidence>
<feature type="transmembrane region" description="Helical" evidence="6">
    <location>
        <begin position="68"/>
        <end position="88"/>
    </location>
</feature>